<evidence type="ECO:0000256" key="2">
    <source>
        <dbReference type="ARBA" id="ARBA00023012"/>
    </source>
</evidence>
<feature type="domain" description="OmpR/PhoB-type" evidence="9">
    <location>
        <begin position="124"/>
        <end position="218"/>
    </location>
</feature>
<feature type="domain" description="Response regulatory" evidence="8">
    <location>
        <begin position="2"/>
        <end position="116"/>
    </location>
</feature>
<evidence type="ECO:0000256" key="1">
    <source>
        <dbReference type="ARBA" id="ARBA00022553"/>
    </source>
</evidence>
<dbReference type="Proteomes" id="UP000664654">
    <property type="component" value="Unassembled WGS sequence"/>
</dbReference>
<proteinExistence type="predicted"/>
<dbReference type="EMBL" id="JAFKCV010000011">
    <property type="protein sequence ID" value="MBN7826838.1"/>
    <property type="molecule type" value="Genomic_DNA"/>
</dbReference>
<dbReference type="InterPro" id="IPR011006">
    <property type="entry name" value="CheY-like_superfamily"/>
</dbReference>
<reference evidence="10" key="1">
    <citation type="submission" date="2021-03" db="EMBL/GenBank/DDBJ databases">
        <title>novel species isolated from a fishpond in China.</title>
        <authorList>
            <person name="Lu H."/>
            <person name="Cai Z."/>
        </authorList>
    </citation>
    <scope>NUCLEOTIDE SEQUENCE</scope>
    <source>
        <strain evidence="10">JCM 30855</strain>
    </source>
</reference>
<dbReference type="CDD" id="cd17624">
    <property type="entry name" value="REC_OmpR_PmrA-like"/>
    <property type="match status" value="1"/>
</dbReference>
<evidence type="ECO:0000259" key="9">
    <source>
        <dbReference type="PROSITE" id="PS51755"/>
    </source>
</evidence>
<dbReference type="CDD" id="cd00383">
    <property type="entry name" value="trans_reg_C"/>
    <property type="match status" value="1"/>
</dbReference>
<evidence type="ECO:0000313" key="11">
    <source>
        <dbReference type="Proteomes" id="UP000664654"/>
    </source>
</evidence>
<dbReference type="Gene3D" id="6.10.250.690">
    <property type="match status" value="1"/>
</dbReference>
<evidence type="ECO:0000256" key="6">
    <source>
        <dbReference type="PROSITE-ProRule" id="PRU00169"/>
    </source>
</evidence>
<dbReference type="AlphaFoldDB" id="A0A939DQJ7"/>
<evidence type="ECO:0000259" key="8">
    <source>
        <dbReference type="PROSITE" id="PS50110"/>
    </source>
</evidence>
<dbReference type="PANTHER" id="PTHR48111">
    <property type="entry name" value="REGULATOR OF RPOS"/>
    <property type="match status" value="1"/>
</dbReference>
<dbReference type="SMART" id="SM00862">
    <property type="entry name" value="Trans_reg_C"/>
    <property type="match status" value="1"/>
</dbReference>
<keyword evidence="5" id="KW-0804">Transcription</keyword>
<dbReference type="Gene3D" id="3.40.50.2300">
    <property type="match status" value="1"/>
</dbReference>
<dbReference type="GO" id="GO:0005829">
    <property type="term" value="C:cytosol"/>
    <property type="evidence" value="ECO:0007669"/>
    <property type="project" value="TreeGrafter"/>
</dbReference>
<dbReference type="InterPro" id="IPR039420">
    <property type="entry name" value="WalR-like"/>
</dbReference>
<accession>A0A939DQJ7</accession>
<evidence type="ECO:0000256" key="4">
    <source>
        <dbReference type="ARBA" id="ARBA00023125"/>
    </source>
</evidence>
<dbReference type="GO" id="GO:0000976">
    <property type="term" value="F:transcription cis-regulatory region binding"/>
    <property type="evidence" value="ECO:0007669"/>
    <property type="project" value="TreeGrafter"/>
</dbReference>
<dbReference type="Pfam" id="PF00486">
    <property type="entry name" value="Trans_reg_C"/>
    <property type="match status" value="1"/>
</dbReference>
<organism evidence="10 11">
    <name type="scientific">Bowmanella dokdonensis</name>
    <dbReference type="NCBI Taxonomy" id="751969"/>
    <lineage>
        <taxon>Bacteria</taxon>
        <taxon>Pseudomonadati</taxon>
        <taxon>Pseudomonadota</taxon>
        <taxon>Gammaproteobacteria</taxon>
        <taxon>Alteromonadales</taxon>
        <taxon>Alteromonadaceae</taxon>
        <taxon>Bowmanella</taxon>
    </lineage>
</organism>
<dbReference type="PROSITE" id="PS51755">
    <property type="entry name" value="OMPR_PHOB"/>
    <property type="match status" value="1"/>
</dbReference>
<evidence type="ECO:0000313" key="10">
    <source>
        <dbReference type="EMBL" id="MBN7826838.1"/>
    </source>
</evidence>
<feature type="DNA-binding region" description="OmpR/PhoB-type" evidence="7">
    <location>
        <begin position="124"/>
        <end position="218"/>
    </location>
</feature>
<evidence type="ECO:0000256" key="5">
    <source>
        <dbReference type="ARBA" id="ARBA00023163"/>
    </source>
</evidence>
<gene>
    <name evidence="10" type="ORF">J0A66_16500</name>
</gene>
<dbReference type="GO" id="GO:0032993">
    <property type="term" value="C:protein-DNA complex"/>
    <property type="evidence" value="ECO:0007669"/>
    <property type="project" value="TreeGrafter"/>
</dbReference>
<feature type="modified residue" description="4-aspartylphosphate" evidence="6">
    <location>
        <position position="51"/>
    </location>
</feature>
<evidence type="ECO:0000256" key="7">
    <source>
        <dbReference type="PROSITE-ProRule" id="PRU01091"/>
    </source>
</evidence>
<keyword evidence="3" id="KW-0805">Transcription regulation</keyword>
<dbReference type="GO" id="GO:0006355">
    <property type="term" value="P:regulation of DNA-templated transcription"/>
    <property type="evidence" value="ECO:0007669"/>
    <property type="project" value="InterPro"/>
</dbReference>
<dbReference type="SMART" id="SM00448">
    <property type="entry name" value="REC"/>
    <property type="match status" value="1"/>
</dbReference>
<dbReference type="InterPro" id="IPR036388">
    <property type="entry name" value="WH-like_DNA-bd_sf"/>
</dbReference>
<keyword evidence="4 7" id="KW-0238">DNA-binding</keyword>
<name>A0A939DQJ7_9ALTE</name>
<dbReference type="InterPro" id="IPR001789">
    <property type="entry name" value="Sig_transdc_resp-reg_receiver"/>
</dbReference>
<keyword evidence="1 6" id="KW-0597">Phosphoprotein</keyword>
<dbReference type="PANTHER" id="PTHR48111:SF67">
    <property type="entry name" value="TRANSCRIPTIONAL REGULATORY PROTEIN TCTD"/>
    <property type="match status" value="1"/>
</dbReference>
<dbReference type="SUPFAM" id="SSF52172">
    <property type="entry name" value="CheY-like"/>
    <property type="match status" value="1"/>
</dbReference>
<dbReference type="FunFam" id="3.40.50.2300:FF:000002">
    <property type="entry name" value="DNA-binding response regulator PhoP"/>
    <property type="match status" value="1"/>
</dbReference>
<sequence>MRLLLIEDDLPLADALQRALRAEGFAVDHLASGKQAVLALESGEADAVILDLGLPDMDGLDVLKRVRERRIATPILILTARDSTLDKIKGLDVGADDYLVKPFDVSELLARIRVISRRLGTMPDTQIQLGPVTLDTLGHRLLVQGEQVTLSRREYMLAKALMENAGRIQSRQQLETRLYEWGEEVASNAVEVHIHHLRKKLPEGFIHTVRGVGYTVNK</sequence>
<dbReference type="GO" id="GO:0000156">
    <property type="term" value="F:phosphorelay response regulator activity"/>
    <property type="evidence" value="ECO:0007669"/>
    <property type="project" value="TreeGrafter"/>
</dbReference>
<dbReference type="InterPro" id="IPR001867">
    <property type="entry name" value="OmpR/PhoB-type_DNA-bd"/>
</dbReference>
<protein>
    <submittedName>
        <fullName evidence="10">Response regulator transcription factor</fullName>
    </submittedName>
</protein>
<evidence type="ECO:0000256" key="3">
    <source>
        <dbReference type="ARBA" id="ARBA00023015"/>
    </source>
</evidence>
<dbReference type="PROSITE" id="PS50110">
    <property type="entry name" value="RESPONSE_REGULATORY"/>
    <property type="match status" value="1"/>
</dbReference>
<comment type="caution">
    <text evidence="10">The sequence shown here is derived from an EMBL/GenBank/DDBJ whole genome shotgun (WGS) entry which is preliminary data.</text>
</comment>
<dbReference type="Pfam" id="PF00072">
    <property type="entry name" value="Response_reg"/>
    <property type="match status" value="1"/>
</dbReference>
<dbReference type="Gene3D" id="1.10.10.10">
    <property type="entry name" value="Winged helix-like DNA-binding domain superfamily/Winged helix DNA-binding domain"/>
    <property type="match status" value="1"/>
</dbReference>
<dbReference type="RefSeq" id="WP_206574952.1">
    <property type="nucleotide sequence ID" value="NZ_JAFKCV010000011.1"/>
</dbReference>
<keyword evidence="11" id="KW-1185">Reference proteome</keyword>
<keyword evidence="2" id="KW-0902">Two-component regulatory system</keyword>